<evidence type="ECO:0000256" key="2">
    <source>
        <dbReference type="ARBA" id="ARBA00023136"/>
    </source>
</evidence>
<evidence type="ECO:0000256" key="5">
    <source>
        <dbReference type="SAM" id="SignalP"/>
    </source>
</evidence>
<keyword evidence="2 4" id="KW-0472">Membrane</keyword>
<sequence>MKRTSIIFYSALVLFFCTKETFAQNYDLVSVSGVVSGDETSNALFKAYSNTIPSLAYIRAQKIKGPQDGVFTQSGDNIRYTAISSKDGMPSNLSSIRFCFLESDKKTLITPSNFRFVINDIDGPNNEALATNCTPNLRFLGTSNPTNLSVLNTDENIIAAGSREESDGPTSRVMFEFDGVAIIELDNYANDGYLKDFDMNGDYSISQPVLVKCKKESNNLIVKRDTVIVDNDKDFKSERNQVMMNTKPIYFDKDKFNIREDAEVVLNEVLNLLIKYPDLIIEIGSHTDARANDDYNLELSNNRAQSSIKWFINKGVKPSRVKGKGYGETQLVNNCSNGVHCTDKEHELNRRTEFVIVNPEVLEAK</sequence>
<organism evidence="7 8">
    <name type="scientific">Lutibacter holmesii</name>
    <dbReference type="NCBI Taxonomy" id="1137985"/>
    <lineage>
        <taxon>Bacteria</taxon>
        <taxon>Pseudomonadati</taxon>
        <taxon>Bacteroidota</taxon>
        <taxon>Flavobacteriia</taxon>
        <taxon>Flavobacteriales</taxon>
        <taxon>Flavobacteriaceae</taxon>
        <taxon>Lutibacter</taxon>
    </lineage>
</organism>
<feature type="signal peptide" evidence="5">
    <location>
        <begin position="1"/>
        <end position="23"/>
    </location>
</feature>
<dbReference type="InterPro" id="IPR006664">
    <property type="entry name" value="OMP_bac"/>
</dbReference>
<comment type="caution">
    <text evidence="7">The sequence shown here is derived from an EMBL/GenBank/DDBJ whole genome shotgun (WGS) entry which is preliminary data.</text>
</comment>
<evidence type="ECO:0000256" key="4">
    <source>
        <dbReference type="PROSITE-ProRule" id="PRU00473"/>
    </source>
</evidence>
<dbReference type="RefSeq" id="WP_386810393.1">
    <property type="nucleotide sequence ID" value="NZ_JBHTMV010000009.1"/>
</dbReference>
<keyword evidence="3" id="KW-0998">Cell outer membrane</keyword>
<dbReference type="SUPFAM" id="SSF103088">
    <property type="entry name" value="OmpA-like"/>
    <property type="match status" value="1"/>
</dbReference>
<comment type="subcellular location">
    <subcellularLocation>
        <location evidence="1">Cell outer membrane</location>
    </subcellularLocation>
</comment>
<proteinExistence type="predicted"/>
<evidence type="ECO:0000256" key="1">
    <source>
        <dbReference type="ARBA" id="ARBA00004442"/>
    </source>
</evidence>
<dbReference type="CDD" id="cd07185">
    <property type="entry name" value="OmpA_C-like"/>
    <property type="match status" value="1"/>
</dbReference>
<dbReference type="InterPro" id="IPR006665">
    <property type="entry name" value="OmpA-like"/>
</dbReference>
<dbReference type="Gene3D" id="3.30.1330.60">
    <property type="entry name" value="OmpA-like domain"/>
    <property type="match status" value="1"/>
</dbReference>
<keyword evidence="8" id="KW-1185">Reference proteome</keyword>
<evidence type="ECO:0000313" key="7">
    <source>
        <dbReference type="EMBL" id="MFD1294957.1"/>
    </source>
</evidence>
<evidence type="ECO:0000259" key="6">
    <source>
        <dbReference type="PROSITE" id="PS51123"/>
    </source>
</evidence>
<feature type="chain" id="PRO_5047187151" evidence="5">
    <location>
        <begin position="24"/>
        <end position="365"/>
    </location>
</feature>
<name>A0ABW3WSL5_9FLAO</name>
<protein>
    <submittedName>
        <fullName evidence="7">OmpA family protein</fullName>
    </submittedName>
</protein>
<accession>A0ABW3WSL5</accession>
<dbReference type="PANTHER" id="PTHR30329:SF21">
    <property type="entry name" value="LIPOPROTEIN YIAD-RELATED"/>
    <property type="match status" value="1"/>
</dbReference>
<dbReference type="PANTHER" id="PTHR30329">
    <property type="entry name" value="STATOR ELEMENT OF FLAGELLAR MOTOR COMPLEX"/>
    <property type="match status" value="1"/>
</dbReference>
<dbReference type="EMBL" id="JBHTMV010000009">
    <property type="protein sequence ID" value="MFD1294957.1"/>
    <property type="molecule type" value="Genomic_DNA"/>
</dbReference>
<dbReference type="InterPro" id="IPR050330">
    <property type="entry name" value="Bact_OuterMem_StrucFunc"/>
</dbReference>
<dbReference type="Pfam" id="PF00691">
    <property type="entry name" value="OmpA"/>
    <property type="match status" value="1"/>
</dbReference>
<evidence type="ECO:0000256" key="3">
    <source>
        <dbReference type="ARBA" id="ARBA00023237"/>
    </source>
</evidence>
<dbReference type="InterPro" id="IPR036737">
    <property type="entry name" value="OmpA-like_sf"/>
</dbReference>
<feature type="domain" description="OmpA-like" evidence="6">
    <location>
        <begin position="238"/>
        <end position="360"/>
    </location>
</feature>
<gene>
    <name evidence="7" type="ORF">ACFQ5N_14025</name>
</gene>
<dbReference type="PRINTS" id="PR01021">
    <property type="entry name" value="OMPADOMAIN"/>
</dbReference>
<keyword evidence="5" id="KW-0732">Signal</keyword>
<evidence type="ECO:0000313" key="8">
    <source>
        <dbReference type="Proteomes" id="UP001597241"/>
    </source>
</evidence>
<dbReference type="Proteomes" id="UP001597241">
    <property type="component" value="Unassembled WGS sequence"/>
</dbReference>
<dbReference type="PROSITE" id="PS51123">
    <property type="entry name" value="OMPA_2"/>
    <property type="match status" value="1"/>
</dbReference>
<reference evidence="8" key="1">
    <citation type="journal article" date="2019" name="Int. J. Syst. Evol. Microbiol.">
        <title>The Global Catalogue of Microorganisms (GCM) 10K type strain sequencing project: providing services to taxonomists for standard genome sequencing and annotation.</title>
        <authorList>
            <consortium name="The Broad Institute Genomics Platform"/>
            <consortium name="The Broad Institute Genome Sequencing Center for Infectious Disease"/>
            <person name="Wu L."/>
            <person name="Ma J."/>
        </authorList>
    </citation>
    <scope>NUCLEOTIDE SEQUENCE [LARGE SCALE GENOMIC DNA]</scope>
    <source>
        <strain evidence="8">CCUG 62221</strain>
    </source>
</reference>